<keyword evidence="1" id="KW-0472">Membrane</keyword>
<gene>
    <name evidence="2" type="ORF">C8F04DRAFT_706652</name>
</gene>
<feature type="transmembrane region" description="Helical" evidence="1">
    <location>
        <begin position="27"/>
        <end position="52"/>
    </location>
</feature>
<protein>
    <submittedName>
        <fullName evidence="2">Uncharacterized protein</fullName>
    </submittedName>
</protein>
<name>A0AAD6SRP8_9AGAR</name>
<sequence length="191" mass="21151">MTGSVCRSAASSLSAPVSNGSGLSTYFFLHAYSVLSALFRVSAVLFYALFFAENLIRNEFLQKEAHQAAPSLSLFLCGPSHIIHDNLRCATLLKSPPCGCFSLRLFASCFTPSPSLHMAPKLRLRLAPSVSSPAPRNSFTQTDYYRATREEYYSPLPRVESPISPTSPYGPGYHPHYSTKRLVRLHPTRHP</sequence>
<evidence type="ECO:0000313" key="3">
    <source>
        <dbReference type="Proteomes" id="UP001218188"/>
    </source>
</evidence>
<keyword evidence="1" id="KW-1133">Transmembrane helix</keyword>
<dbReference type="Proteomes" id="UP001218188">
    <property type="component" value="Unassembled WGS sequence"/>
</dbReference>
<proteinExistence type="predicted"/>
<reference evidence="2" key="1">
    <citation type="submission" date="2023-03" db="EMBL/GenBank/DDBJ databases">
        <title>Massive genome expansion in bonnet fungi (Mycena s.s.) driven by repeated elements and novel gene families across ecological guilds.</title>
        <authorList>
            <consortium name="Lawrence Berkeley National Laboratory"/>
            <person name="Harder C.B."/>
            <person name="Miyauchi S."/>
            <person name="Viragh M."/>
            <person name="Kuo A."/>
            <person name="Thoen E."/>
            <person name="Andreopoulos B."/>
            <person name="Lu D."/>
            <person name="Skrede I."/>
            <person name="Drula E."/>
            <person name="Henrissat B."/>
            <person name="Morin E."/>
            <person name="Kohler A."/>
            <person name="Barry K."/>
            <person name="LaButti K."/>
            <person name="Morin E."/>
            <person name="Salamov A."/>
            <person name="Lipzen A."/>
            <person name="Mereny Z."/>
            <person name="Hegedus B."/>
            <person name="Baldrian P."/>
            <person name="Stursova M."/>
            <person name="Weitz H."/>
            <person name="Taylor A."/>
            <person name="Grigoriev I.V."/>
            <person name="Nagy L.G."/>
            <person name="Martin F."/>
            <person name="Kauserud H."/>
        </authorList>
    </citation>
    <scope>NUCLEOTIDE SEQUENCE</scope>
    <source>
        <strain evidence="2">CBHHK200</strain>
    </source>
</reference>
<dbReference type="AlphaFoldDB" id="A0AAD6SRP8"/>
<keyword evidence="3" id="KW-1185">Reference proteome</keyword>
<dbReference type="EMBL" id="JARJCM010000083">
    <property type="protein sequence ID" value="KAJ7031270.1"/>
    <property type="molecule type" value="Genomic_DNA"/>
</dbReference>
<evidence type="ECO:0000313" key="2">
    <source>
        <dbReference type="EMBL" id="KAJ7031270.1"/>
    </source>
</evidence>
<accession>A0AAD6SRP8</accession>
<comment type="caution">
    <text evidence="2">The sequence shown here is derived from an EMBL/GenBank/DDBJ whole genome shotgun (WGS) entry which is preliminary data.</text>
</comment>
<keyword evidence="1" id="KW-0812">Transmembrane</keyword>
<organism evidence="2 3">
    <name type="scientific">Mycena alexandri</name>
    <dbReference type="NCBI Taxonomy" id="1745969"/>
    <lineage>
        <taxon>Eukaryota</taxon>
        <taxon>Fungi</taxon>
        <taxon>Dikarya</taxon>
        <taxon>Basidiomycota</taxon>
        <taxon>Agaricomycotina</taxon>
        <taxon>Agaricomycetes</taxon>
        <taxon>Agaricomycetidae</taxon>
        <taxon>Agaricales</taxon>
        <taxon>Marasmiineae</taxon>
        <taxon>Mycenaceae</taxon>
        <taxon>Mycena</taxon>
    </lineage>
</organism>
<evidence type="ECO:0000256" key="1">
    <source>
        <dbReference type="SAM" id="Phobius"/>
    </source>
</evidence>